<accession>A0A2P6P778</accession>
<dbReference type="GO" id="GO:0046872">
    <property type="term" value="F:metal ion binding"/>
    <property type="evidence" value="ECO:0007669"/>
    <property type="project" value="UniProtKB-KW"/>
</dbReference>
<dbReference type="PROSITE" id="PS50004">
    <property type="entry name" value="C2"/>
    <property type="match status" value="1"/>
</dbReference>
<dbReference type="SUPFAM" id="SSF49562">
    <property type="entry name" value="C2 domain (Calcium/lipid-binding domain, CaLB)"/>
    <property type="match status" value="1"/>
</dbReference>
<keyword evidence="2" id="KW-0106">Calcium</keyword>
<keyword evidence="1" id="KW-0479">Metal-binding</keyword>
<dbReference type="AlphaFoldDB" id="A0A2P6P778"/>
<comment type="caution">
    <text evidence="4">The sequence shown here is derived from an EMBL/GenBank/DDBJ whole genome shotgun (WGS) entry which is preliminary data.</text>
</comment>
<dbReference type="PANTHER" id="PTHR46502:SF2">
    <property type="entry name" value="16 KDA PHLOEM PROTEIN 2"/>
    <property type="match status" value="1"/>
</dbReference>
<organism evidence="4 5">
    <name type="scientific">Rosa chinensis</name>
    <name type="common">China rose</name>
    <dbReference type="NCBI Taxonomy" id="74649"/>
    <lineage>
        <taxon>Eukaryota</taxon>
        <taxon>Viridiplantae</taxon>
        <taxon>Streptophyta</taxon>
        <taxon>Embryophyta</taxon>
        <taxon>Tracheophyta</taxon>
        <taxon>Spermatophyta</taxon>
        <taxon>Magnoliopsida</taxon>
        <taxon>eudicotyledons</taxon>
        <taxon>Gunneridae</taxon>
        <taxon>Pentapetalae</taxon>
        <taxon>rosids</taxon>
        <taxon>fabids</taxon>
        <taxon>Rosales</taxon>
        <taxon>Rosaceae</taxon>
        <taxon>Rosoideae</taxon>
        <taxon>Rosoideae incertae sedis</taxon>
        <taxon>Rosa</taxon>
    </lineage>
</organism>
<dbReference type="Gramene" id="PRQ17776">
    <property type="protein sequence ID" value="PRQ17776"/>
    <property type="gene ID" value="RchiOBHm_Chr7g0198681"/>
</dbReference>
<evidence type="ECO:0000256" key="1">
    <source>
        <dbReference type="ARBA" id="ARBA00022723"/>
    </source>
</evidence>
<dbReference type="PANTHER" id="PTHR46502">
    <property type="entry name" value="C2 DOMAIN-CONTAINING"/>
    <property type="match status" value="1"/>
</dbReference>
<sequence>MAPRGVLDVSVIGGRNLKNPDKVGKVMVIVNYKDQEHRTQPVVCHGTDPEWNEQLLFTIADSVEDVRLRVHDGDYVTDEEVGHSSIPLNTLLESGYEAQIEAHPYDVSRGGDTYGEIIVALHFHPEPGHDKDQD</sequence>
<dbReference type="OrthoDB" id="419768at2759"/>
<dbReference type="Pfam" id="PF00168">
    <property type="entry name" value="C2"/>
    <property type="match status" value="1"/>
</dbReference>
<gene>
    <name evidence="4" type="ORF">RchiOBHm_Chr7g0198681</name>
</gene>
<reference evidence="4 5" key="1">
    <citation type="journal article" date="2018" name="Nat. Genet.">
        <title>The Rosa genome provides new insights in the design of modern roses.</title>
        <authorList>
            <person name="Bendahmane M."/>
        </authorList>
    </citation>
    <scope>NUCLEOTIDE SEQUENCE [LARGE SCALE GENOMIC DNA]</scope>
    <source>
        <strain evidence="5">cv. Old Blush</strain>
    </source>
</reference>
<feature type="domain" description="C2" evidence="3">
    <location>
        <begin position="1"/>
        <end position="101"/>
    </location>
</feature>
<dbReference type="Proteomes" id="UP000238479">
    <property type="component" value="Chromosome 7"/>
</dbReference>
<dbReference type="InterPro" id="IPR000008">
    <property type="entry name" value="C2_dom"/>
</dbReference>
<evidence type="ECO:0000313" key="5">
    <source>
        <dbReference type="Proteomes" id="UP000238479"/>
    </source>
</evidence>
<evidence type="ECO:0000313" key="4">
    <source>
        <dbReference type="EMBL" id="PRQ17776.1"/>
    </source>
</evidence>
<keyword evidence="5" id="KW-1185">Reference proteome</keyword>
<protein>
    <submittedName>
        <fullName evidence="4">Putative C2 domain-containing protein</fullName>
    </submittedName>
</protein>
<evidence type="ECO:0000259" key="3">
    <source>
        <dbReference type="PROSITE" id="PS50004"/>
    </source>
</evidence>
<dbReference type="InterPro" id="IPR035892">
    <property type="entry name" value="C2_domain_sf"/>
</dbReference>
<dbReference type="EMBL" id="PDCK01000045">
    <property type="protein sequence ID" value="PRQ17776.1"/>
    <property type="molecule type" value="Genomic_DNA"/>
</dbReference>
<dbReference type="Gene3D" id="2.60.40.150">
    <property type="entry name" value="C2 domain"/>
    <property type="match status" value="1"/>
</dbReference>
<name>A0A2P6P778_ROSCH</name>
<evidence type="ECO:0000256" key="2">
    <source>
        <dbReference type="ARBA" id="ARBA00022837"/>
    </source>
</evidence>
<dbReference type="SMART" id="SM00239">
    <property type="entry name" value="C2"/>
    <property type="match status" value="1"/>
</dbReference>
<proteinExistence type="predicted"/>